<dbReference type="AlphaFoldDB" id="A0A834HWN3"/>
<keyword evidence="2" id="KW-1185">Reference proteome</keyword>
<organism evidence="1 2">
    <name type="scientific">Rhynchophorus ferrugineus</name>
    <name type="common">Red palm weevil</name>
    <name type="synonym">Curculio ferrugineus</name>
    <dbReference type="NCBI Taxonomy" id="354439"/>
    <lineage>
        <taxon>Eukaryota</taxon>
        <taxon>Metazoa</taxon>
        <taxon>Ecdysozoa</taxon>
        <taxon>Arthropoda</taxon>
        <taxon>Hexapoda</taxon>
        <taxon>Insecta</taxon>
        <taxon>Pterygota</taxon>
        <taxon>Neoptera</taxon>
        <taxon>Endopterygota</taxon>
        <taxon>Coleoptera</taxon>
        <taxon>Polyphaga</taxon>
        <taxon>Cucujiformia</taxon>
        <taxon>Curculionidae</taxon>
        <taxon>Dryophthorinae</taxon>
        <taxon>Rhynchophorus</taxon>
    </lineage>
</organism>
<name>A0A834HWN3_RHYFE</name>
<reference evidence="1" key="1">
    <citation type="submission" date="2020-08" db="EMBL/GenBank/DDBJ databases">
        <title>Genome sequencing and assembly of the red palm weevil Rhynchophorus ferrugineus.</title>
        <authorList>
            <person name="Dias G.B."/>
            <person name="Bergman C.M."/>
            <person name="Manee M."/>
        </authorList>
    </citation>
    <scope>NUCLEOTIDE SEQUENCE</scope>
    <source>
        <strain evidence="1">AA-2017</strain>
        <tissue evidence="1">Whole larva</tissue>
    </source>
</reference>
<gene>
    <name evidence="1" type="ORF">GWI33_018273</name>
</gene>
<sequence length="122" mass="14257">MAIRNPYVPREGKVLGYTQPVRLHPPVPLFDVDGQQHSNPNENIKHQSYNFMYDLSNGVKRKETVEWNEGSKDGLNIYGSYEYAVGETLVQVIDPYQIITRCFGYIIRRWIRLIELMNKNNP</sequence>
<dbReference type="Proteomes" id="UP000625711">
    <property type="component" value="Unassembled WGS sequence"/>
</dbReference>
<proteinExistence type="predicted"/>
<comment type="caution">
    <text evidence="1">The sequence shown here is derived from an EMBL/GenBank/DDBJ whole genome shotgun (WGS) entry which is preliminary data.</text>
</comment>
<protein>
    <submittedName>
        <fullName evidence="1">Uncharacterized protein</fullName>
    </submittedName>
</protein>
<dbReference type="EMBL" id="JAACXV010014316">
    <property type="protein sequence ID" value="KAF7268624.1"/>
    <property type="molecule type" value="Genomic_DNA"/>
</dbReference>
<accession>A0A834HWN3</accession>
<evidence type="ECO:0000313" key="1">
    <source>
        <dbReference type="EMBL" id="KAF7268624.1"/>
    </source>
</evidence>
<evidence type="ECO:0000313" key="2">
    <source>
        <dbReference type="Proteomes" id="UP000625711"/>
    </source>
</evidence>